<dbReference type="SMART" id="SM00063">
    <property type="entry name" value="FRI"/>
    <property type="match status" value="1"/>
</dbReference>
<dbReference type="PANTHER" id="PTHR24258">
    <property type="entry name" value="SERINE PROTEASE-RELATED"/>
    <property type="match status" value="1"/>
</dbReference>
<comment type="caution">
    <text evidence="8">The sequence shown here is derived from an EMBL/GenBank/DDBJ whole genome shotgun (WGS) entry which is preliminary data.</text>
</comment>
<feature type="domain" description="Peptidase S1" evidence="7">
    <location>
        <begin position="405"/>
        <end position="636"/>
    </location>
</feature>
<dbReference type="PROSITE" id="PS50038">
    <property type="entry name" value="FZ"/>
    <property type="match status" value="1"/>
</dbReference>
<sequence>MGTEVLALDGTEGKDLIVHFNVHIDPTYTIVEAKDVEKILAKEVTLEQSLFFQNLTIDASSLEVKSVELILEGTTTILPSTIIISQAVTQTPAPPRKCLPIQLEYCSKLSYNITTYPNIMGHRNINDVKENVIKFRELVDAECYRHAYEFICQILQPSCTKAEIEDEMILPCRSFCRDFMAGCGGRLSEKIKELLDCSRFPEYSCTTKPGCVEELQSRALSPRVCDGVIDCQDLSDEKSCTYCPKNHLHCGIGRSCIHQNKRCDGQSDCPDGSDERACLSLTPNVENTRKVEVVTPHLTRYHSEGFVAFNEKGEIGKLCTENLNQSLPVNRTTEVLHTVASSLCKTLSYQNILSVQVEKDLESNMSYVSMKDPLAPEISFVRSPCFSKQVLKVACANLECGLQSTHGASGFQTLPKMASHGDWPWHVALFKEDVHICDGTLISPEWLVTTTSCFQGQPKAEWTARFGSIRLSSTSPWEQERRIVGMVKSPVEGSTIAMVRLDQNIIFNDFIRPICVPDESLSLNPDGQLECNTLGWARNREQLQRVQVKITPMEKCENVSISTVNSLCTESYYGKDDCSEEEFAGSPMVCHNLAAKSWILVGITNWRIACSNNSVQRPRMYDKVTSNINWIRETMNAANS</sequence>
<dbReference type="GO" id="GO:0004252">
    <property type="term" value="F:serine-type endopeptidase activity"/>
    <property type="evidence" value="ECO:0007669"/>
    <property type="project" value="InterPro"/>
</dbReference>
<dbReference type="InterPro" id="IPR009003">
    <property type="entry name" value="Peptidase_S1_PA"/>
</dbReference>
<dbReference type="PANTHER" id="PTHR24258:SF146">
    <property type="entry name" value="ATRIAL NATRIURETIC PEPTIDE-CONVERTING ENZYME"/>
    <property type="match status" value="1"/>
</dbReference>
<evidence type="ECO:0000313" key="8">
    <source>
        <dbReference type="EMBL" id="RZC40807.1"/>
    </source>
</evidence>
<comment type="subcellular location">
    <subcellularLocation>
        <location evidence="1">Cell membrane</location>
        <topology evidence="1">Single-pass type II membrane protein</topology>
    </subcellularLocation>
</comment>
<gene>
    <name evidence="8" type="ORF">BDFB_000784</name>
</gene>
<dbReference type="PROSITE" id="PS50240">
    <property type="entry name" value="TRYPSIN_DOM"/>
    <property type="match status" value="1"/>
</dbReference>
<evidence type="ECO:0000256" key="2">
    <source>
        <dbReference type="ARBA" id="ARBA00022968"/>
    </source>
</evidence>
<dbReference type="SMART" id="SM00020">
    <property type="entry name" value="Tryp_SPc"/>
    <property type="match status" value="1"/>
</dbReference>
<proteinExistence type="predicted"/>
<dbReference type="GO" id="GO:0005886">
    <property type="term" value="C:plasma membrane"/>
    <property type="evidence" value="ECO:0007669"/>
    <property type="project" value="UniProtKB-SubCell"/>
</dbReference>
<dbReference type="InterPro" id="IPR002172">
    <property type="entry name" value="LDrepeatLR_classA_rpt"/>
</dbReference>
<dbReference type="SUPFAM" id="SSF57424">
    <property type="entry name" value="LDL receptor-like module"/>
    <property type="match status" value="1"/>
</dbReference>
<reference evidence="8 9" key="1">
    <citation type="submission" date="2017-03" db="EMBL/GenBank/DDBJ databases">
        <title>Genome of the blue death feigning beetle - Asbolus verrucosus.</title>
        <authorList>
            <person name="Rider S.D."/>
        </authorList>
    </citation>
    <scope>NUCLEOTIDE SEQUENCE [LARGE SCALE GENOMIC DNA]</scope>
    <source>
        <strain evidence="8">Butters</strain>
        <tissue evidence="8">Head and leg muscle</tissue>
    </source>
</reference>
<dbReference type="CDD" id="cd00190">
    <property type="entry name" value="Tryp_SPc"/>
    <property type="match status" value="1"/>
</dbReference>
<dbReference type="FunFam" id="2.40.10.10:FF:000235">
    <property type="entry name" value="Atrial natriuretic peptide-converting enzyme"/>
    <property type="match status" value="1"/>
</dbReference>
<evidence type="ECO:0000259" key="7">
    <source>
        <dbReference type="PROSITE" id="PS50240"/>
    </source>
</evidence>
<dbReference type="Pfam" id="PF00089">
    <property type="entry name" value="Trypsin"/>
    <property type="match status" value="1"/>
</dbReference>
<dbReference type="InterPro" id="IPR001254">
    <property type="entry name" value="Trypsin_dom"/>
</dbReference>
<dbReference type="InterPro" id="IPR036055">
    <property type="entry name" value="LDL_receptor-like_sf"/>
</dbReference>
<protein>
    <submittedName>
        <fullName evidence="8">Atrial natriuretic peptide-converting enzyme</fullName>
    </submittedName>
</protein>
<dbReference type="Gene3D" id="2.40.10.10">
    <property type="entry name" value="Trypsin-like serine proteases"/>
    <property type="match status" value="1"/>
</dbReference>
<dbReference type="InterPro" id="IPR036790">
    <property type="entry name" value="Frizzled_dom_sf"/>
</dbReference>
<accession>A0A482W7S1</accession>
<dbReference type="SMART" id="SM00192">
    <property type="entry name" value="LDLa"/>
    <property type="match status" value="2"/>
</dbReference>
<dbReference type="PROSITE" id="PS01209">
    <property type="entry name" value="LDLRA_1"/>
    <property type="match status" value="1"/>
</dbReference>
<dbReference type="InterPro" id="IPR020067">
    <property type="entry name" value="Frizzled_dom"/>
</dbReference>
<dbReference type="GO" id="GO:0006508">
    <property type="term" value="P:proteolysis"/>
    <property type="evidence" value="ECO:0007669"/>
    <property type="project" value="InterPro"/>
</dbReference>
<name>A0A482W7S1_ASBVE</name>
<evidence type="ECO:0000313" key="9">
    <source>
        <dbReference type="Proteomes" id="UP000292052"/>
    </source>
</evidence>
<feature type="disulfide bond" evidence="4">
    <location>
        <begin position="106"/>
        <end position="152"/>
    </location>
</feature>
<dbReference type="SUPFAM" id="SSF50494">
    <property type="entry name" value="Trypsin-like serine proteases"/>
    <property type="match status" value="1"/>
</dbReference>
<evidence type="ECO:0000256" key="3">
    <source>
        <dbReference type="ARBA" id="ARBA00023157"/>
    </source>
</evidence>
<feature type="disulfide bond" evidence="4">
    <location>
        <begin position="98"/>
        <end position="159"/>
    </location>
</feature>
<dbReference type="Gene3D" id="1.10.2000.10">
    <property type="entry name" value="Frizzled cysteine-rich domain"/>
    <property type="match status" value="1"/>
</dbReference>
<organism evidence="8 9">
    <name type="scientific">Asbolus verrucosus</name>
    <name type="common">Desert ironclad beetle</name>
    <dbReference type="NCBI Taxonomy" id="1661398"/>
    <lineage>
        <taxon>Eukaryota</taxon>
        <taxon>Metazoa</taxon>
        <taxon>Ecdysozoa</taxon>
        <taxon>Arthropoda</taxon>
        <taxon>Hexapoda</taxon>
        <taxon>Insecta</taxon>
        <taxon>Pterygota</taxon>
        <taxon>Neoptera</taxon>
        <taxon>Endopterygota</taxon>
        <taxon>Coleoptera</taxon>
        <taxon>Polyphaga</taxon>
        <taxon>Cucujiformia</taxon>
        <taxon>Tenebrionidae</taxon>
        <taxon>Pimeliinae</taxon>
        <taxon>Asbolus</taxon>
    </lineage>
</organism>
<dbReference type="OrthoDB" id="5985572at2759"/>
<feature type="disulfide bond" evidence="5">
    <location>
        <begin position="263"/>
        <end position="278"/>
    </location>
</feature>
<dbReference type="PROSITE" id="PS50068">
    <property type="entry name" value="LDLRA_2"/>
    <property type="match status" value="2"/>
</dbReference>
<dbReference type="SUPFAM" id="SSF63501">
    <property type="entry name" value="Frizzled cysteine-rich domain"/>
    <property type="match status" value="1"/>
</dbReference>
<keyword evidence="9" id="KW-1185">Reference proteome</keyword>
<dbReference type="EMBL" id="QDEB01022918">
    <property type="protein sequence ID" value="RZC40807.1"/>
    <property type="molecule type" value="Genomic_DNA"/>
</dbReference>
<dbReference type="Pfam" id="PF01392">
    <property type="entry name" value="Fz"/>
    <property type="match status" value="1"/>
</dbReference>
<dbReference type="CDD" id="cd07066">
    <property type="entry name" value="CRD_FZ"/>
    <property type="match status" value="1"/>
</dbReference>
<dbReference type="InterPro" id="IPR023415">
    <property type="entry name" value="LDLR_class-A_CS"/>
</dbReference>
<keyword evidence="3 5" id="KW-1015">Disulfide bond</keyword>
<evidence type="ECO:0000256" key="4">
    <source>
        <dbReference type="PROSITE-ProRule" id="PRU00090"/>
    </source>
</evidence>
<dbReference type="PRINTS" id="PR00261">
    <property type="entry name" value="LDLRECEPTOR"/>
</dbReference>
<feature type="disulfide bond" evidence="5">
    <location>
        <begin position="225"/>
        <end position="240"/>
    </location>
</feature>
<dbReference type="CDD" id="cd00112">
    <property type="entry name" value="LDLa"/>
    <property type="match status" value="2"/>
</dbReference>
<evidence type="ECO:0000256" key="5">
    <source>
        <dbReference type="PROSITE-ProRule" id="PRU00124"/>
    </source>
</evidence>
<dbReference type="FunFam" id="1.10.2000.10:FF:000019">
    <property type="entry name" value="Corin, isoform B"/>
    <property type="match status" value="1"/>
</dbReference>
<dbReference type="Gene3D" id="4.10.400.10">
    <property type="entry name" value="Low-density Lipoprotein Receptor"/>
    <property type="match status" value="2"/>
</dbReference>
<dbReference type="AlphaFoldDB" id="A0A482W7S1"/>
<keyword evidence="2" id="KW-0735">Signal-anchor</keyword>
<comment type="caution">
    <text evidence="5">Lacks conserved residue(s) required for the propagation of feature annotation.</text>
</comment>
<keyword evidence="2" id="KW-0812">Transmembrane</keyword>
<dbReference type="Pfam" id="PF00057">
    <property type="entry name" value="Ldl_recept_a"/>
    <property type="match status" value="1"/>
</dbReference>
<dbReference type="STRING" id="1661398.A0A482W7S1"/>
<feature type="domain" description="FZ" evidence="6">
    <location>
        <begin position="93"/>
        <end position="214"/>
    </location>
</feature>
<evidence type="ECO:0000256" key="1">
    <source>
        <dbReference type="ARBA" id="ARBA00004401"/>
    </source>
</evidence>
<dbReference type="InterPro" id="IPR043504">
    <property type="entry name" value="Peptidase_S1_PA_chymotrypsin"/>
</dbReference>
<dbReference type="Proteomes" id="UP000292052">
    <property type="component" value="Unassembled WGS sequence"/>
</dbReference>
<evidence type="ECO:0000259" key="6">
    <source>
        <dbReference type="PROSITE" id="PS50038"/>
    </source>
</evidence>